<protein>
    <recommendedName>
        <fullName evidence="2">DUF104 domain-containing protein</fullName>
    </recommendedName>
</protein>
<sequence length="68" mass="7764">MMMVKARYENNVLKPLEKLDLTEGDVVEIEIVKSNADRLVGLLKDIDIDSVDLQHAARDIWVRKVVSD</sequence>
<dbReference type="SUPFAM" id="SSF141694">
    <property type="entry name" value="AF2212/PG0164-like"/>
    <property type="match status" value="1"/>
</dbReference>
<dbReference type="EMBL" id="LNQE01001511">
    <property type="protein sequence ID" value="KUG16182.1"/>
    <property type="molecule type" value="Genomic_DNA"/>
</dbReference>
<comment type="caution">
    <text evidence="1">The sequence shown here is derived from an EMBL/GenBank/DDBJ whole genome shotgun (WGS) entry which is preliminary data.</text>
</comment>
<dbReference type="Gene3D" id="4.10.1150.10">
    <property type="entry name" value="AF2212/PG0164-like"/>
    <property type="match status" value="1"/>
</dbReference>
<proteinExistence type="predicted"/>
<gene>
    <name evidence="1" type="ORF">ASZ90_014163</name>
</gene>
<organism evidence="1">
    <name type="scientific">hydrocarbon metagenome</name>
    <dbReference type="NCBI Taxonomy" id="938273"/>
    <lineage>
        <taxon>unclassified sequences</taxon>
        <taxon>metagenomes</taxon>
        <taxon>ecological metagenomes</taxon>
    </lineage>
</organism>
<dbReference type="AlphaFoldDB" id="A0A0W8F5K2"/>
<name>A0A0W8F5K2_9ZZZZ</name>
<dbReference type="Pfam" id="PF01954">
    <property type="entry name" value="AF2212-like"/>
    <property type="match status" value="1"/>
</dbReference>
<dbReference type="InterPro" id="IPR024069">
    <property type="entry name" value="AF2212-like_dom_sf"/>
</dbReference>
<evidence type="ECO:0000313" key="1">
    <source>
        <dbReference type="EMBL" id="KUG16182.1"/>
    </source>
</evidence>
<dbReference type="InterPro" id="IPR008203">
    <property type="entry name" value="AF2212-like"/>
</dbReference>
<accession>A0A0W8F5K2</accession>
<evidence type="ECO:0008006" key="2">
    <source>
        <dbReference type="Google" id="ProtNLM"/>
    </source>
</evidence>
<reference evidence="1" key="1">
    <citation type="journal article" date="2015" name="Proc. Natl. Acad. Sci. U.S.A.">
        <title>Networks of energetic and metabolic interactions define dynamics in microbial communities.</title>
        <authorList>
            <person name="Embree M."/>
            <person name="Liu J.K."/>
            <person name="Al-Bassam M.M."/>
            <person name="Zengler K."/>
        </authorList>
    </citation>
    <scope>NUCLEOTIDE SEQUENCE</scope>
</reference>